<keyword evidence="2" id="KW-1185">Reference proteome</keyword>
<gene>
    <name evidence="1" type="primary">OR7G1</name>
    <name evidence="1" type="ORF">GBF38_019533</name>
</gene>
<dbReference type="Proteomes" id="UP000805704">
    <property type="component" value="Chromosome 19"/>
</dbReference>
<reference evidence="1" key="1">
    <citation type="submission" date="2020-04" db="EMBL/GenBank/DDBJ databases">
        <title>A chromosome-scale assembly and high-density genetic map of the yellow drum (Nibea albiflora) genome.</title>
        <authorList>
            <person name="Xu D."/>
            <person name="Zhang W."/>
            <person name="Chen R."/>
            <person name="Tan P."/>
            <person name="Wang L."/>
            <person name="Song H."/>
            <person name="Tian L."/>
            <person name="Zhu Q."/>
            <person name="Wang B."/>
        </authorList>
    </citation>
    <scope>NUCLEOTIDE SEQUENCE</scope>
    <source>
        <strain evidence="1">ZJHYS-2018</strain>
    </source>
</reference>
<proteinExistence type="predicted"/>
<name>A0ACB7F2H7_NIBAL</name>
<dbReference type="EMBL" id="CM024807">
    <property type="protein sequence ID" value="KAG8008389.1"/>
    <property type="molecule type" value="Genomic_DNA"/>
</dbReference>
<accession>A0ACB7F2H7</accession>
<comment type="caution">
    <text evidence="1">The sequence shown here is derived from an EMBL/GenBank/DDBJ whole genome shotgun (WGS) entry which is preliminary data.</text>
</comment>
<evidence type="ECO:0000313" key="1">
    <source>
        <dbReference type="EMBL" id="KAG8008389.1"/>
    </source>
</evidence>
<protein>
    <submittedName>
        <fullName evidence="1">Olfactory receptor 7G1</fullName>
    </submittedName>
</protein>
<organism evidence="1 2">
    <name type="scientific">Nibea albiflora</name>
    <name type="common">Yellow drum</name>
    <name type="synonym">Corvina albiflora</name>
    <dbReference type="NCBI Taxonomy" id="240163"/>
    <lineage>
        <taxon>Eukaryota</taxon>
        <taxon>Metazoa</taxon>
        <taxon>Chordata</taxon>
        <taxon>Craniata</taxon>
        <taxon>Vertebrata</taxon>
        <taxon>Euteleostomi</taxon>
        <taxon>Actinopterygii</taxon>
        <taxon>Neopterygii</taxon>
        <taxon>Teleostei</taxon>
        <taxon>Neoteleostei</taxon>
        <taxon>Acanthomorphata</taxon>
        <taxon>Eupercaria</taxon>
        <taxon>Sciaenidae</taxon>
        <taxon>Nibea</taxon>
    </lineage>
</organism>
<evidence type="ECO:0000313" key="2">
    <source>
        <dbReference type="Proteomes" id="UP000805704"/>
    </source>
</evidence>
<keyword evidence="1" id="KW-0675">Receptor</keyword>
<sequence>MVSALLPKANISTSLQYHEVMLFGMVSIGSSCSFLYINGVLLFTLRNKPVFCETSRYILLFNLLLADTAHLVSNIMLYLLSSLRIKITYFACSTIVLLSVFTAPVSPLTLAVMSLERYVAVCHPLRHATIFTMRSTGMAIALVWGFSFIHILIRVFMLIYVFTRISLNLHLTNFCSKEAIFFAAIFNDFEEAYASTLFLSVGLAIMTSYIGVALVARNKPVFCETSRYILLYNLLFADTAHLVSNLLLYLMASLRLKITYYACSTLVLLSIFTATISPLTLAVMSLERYVAVCHPLRHATIFTMRSTGMACALVWGFSFIHILIRVFMLIYVFTKISVNLDLNDFCSKEAIFFAPLFNDFEEAYASTLFLSVGLAIITSYIGVALVASSVSTDNASARKALRTLLLHLIQLSLILTSTLYTTIIVTIVRTVGRLALLRLYNVCFVFLNILPRNKPVFCETSRYILLYNLLFADTAHLVSNLLLYLMASLRLKITYYACSTLVLLSIFTATISPLTLAVMSLERYVAVCHPLRHATIFTMRSTGMACALVWGFSFIHILIRVFMLIYVFTKISVNLDLNDFCSKEAIFFAPLFNDFEEAYASTLFLSVGLAIMASYIGVALVARSVSTDKASAIKALQTLLLHLIQLSLILTSTLFSTIVLAIATTVGRAGLMRIYNLCFVFLSILPRCLSALIYGLRDQTIRPVLLQNLCCWWRCSIFLNKCQS</sequence>